<feature type="compositionally biased region" description="Basic residues" evidence="1">
    <location>
        <begin position="382"/>
        <end position="398"/>
    </location>
</feature>
<dbReference type="EMBL" id="JAAAHY010001284">
    <property type="protein sequence ID" value="KAF9950605.1"/>
    <property type="molecule type" value="Genomic_DNA"/>
</dbReference>
<keyword evidence="2" id="KW-1133">Transmembrane helix</keyword>
<feature type="transmembrane region" description="Helical" evidence="2">
    <location>
        <begin position="1074"/>
        <end position="1095"/>
    </location>
</feature>
<feature type="region of interest" description="Disordered" evidence="1">
    <location>
        <begin position="513"/>
        <end position="544"/>
    </location>
</feature>
<evidence type="ECO:0000256" key="1">
    <source>
        <dbReference type="SAM" id="MobiDB-lite"/>
    </source>
</evidence>
<dbReference type="Proteomes" id="UP000738359">
    <property type="component" value="Unassembled WGS sequence"/>
</dbReference>
<comment type="caution">
    <text evidence="3">The sequence shown here is derived from an EMBL/GenBank/DDBJ whole genome shotgun (WGS) entry which is preliminary data.</text>
</comment>
<feature type="region of interest" description="Disordered" evidence="1">
    <location>
        <begin position="731"/>
        <end position="823"/>
    </location>
</feature>
<keyword evidence="4" id="KW-1185">Reference proteome</keyword>
<feature type="compositionally biased region" description="Low complexity" evidence="1">
    <location>
        <begin position="224"/>
        <end position="235"/>
    </location>
</feature>
<feature type="region of interest" description="Disordered" evidence="1">
    <location>
        <begin position="63"/>
        <end position="82"/>
    </location>
</feature>
<feature type="region of interest" description="Disordered" evidence="1">
    <location>
        <begin position="592"/>
        <end position="627"/>
    </location>
</feature>
<feature type="compositionally biased region" description="Basic and acidic residues" evidence="1">
    <location>
        <begin position="142"/>
        <end position="151"/>
    </location>
</feature>
<keyword evidence="2" id="KW-0472">Membrane</keyword>
<feature type="compositionally biased region" description="Polar residues" evidence="1">
    <location>
        <begin position="532"/>
        <end position="543"/>
    </location>
</feature>
<feature type="compositionally biased region" description="Low complexity" evidence="1">
    <location>
        <begin position="747"/>
        <end position="771"/>
    </location>
</feature>
<feature type="compositionally biased region" description="Basic and acidic residues" evidence="1">
    <location>
        <begin position="360"/>
        <end position="370"/>
    </location>
</feature>
<feature type="compositionally biased region" description="Basic and acidic residues" evidence="1">
    <location>
        <begin position="736"/>
        <end position="746"/>
    </location>
</feature>
<keyword evidence="2" id="KW-0812">Transmembrane</keyword>
<name>A0A9P6LY80_MORAP</name>
<dbReference type="OrthoDB" id="412647at2759"/>
<protein>
    <submittedName>
        <fullName evidence="3">Uncharacterized protein</fullName>
    </submittedName>
</protein>
<gene>
    <name evidence="3" type="ORF">BGZ70_001296</name>
</gene>
<feature type="compositionally biased region" description="Low complexity" evidence="1">
    <location>
        <begin position="862"/>
        <end position="878"/>
    </location>
</feature>
<feature type="compositionally biased region" description="Low complexity" evidence="1">
    <location>
        <begin position="941"/>
        <end position="970"/>
    </location>
</feature>
<feature type="compositionally biased region" description="Polar residues" evidence="1">
    <location>
        <begin position="372"/>
        <end position="381"/>
    </location>
</feature>
<feature type="compositionally biased region" description="Basic and acidic residues" evidence="1">
    <location>
        <begin position="775"/>
        <end position="787"/>
    </location>
</feature>
<reference evidence="3" key="1">
    <citation type="journal article" date="2020" name="Fungal Divers.">
        <title>Resolving the Mortierellaceae phylogeny through synthesis of multi-gene phylogenetics and phylogenomics.</title>
        <authorList>
            <person name="Vandepol N."/>
            <person name="Liber J."/>
            <person name="Desiro A."/>
            <person name="Na H."/>
            <person name="Kennedy M."/>
            <person name="Barry K."/>
            <person name="Grigoriev I.V."/>
            <person name="Miller A.N."/>
            <person name="O'Donnell K."/>
            <person name="Stajich J.E."/>
            <person name="Bonito G."/>
        </authorList>
    </citation>
    <scope>NUCLEOTIDE SEQUENCE</scope>
    <source>
        <strain evidence="3">CK1249</strain>
    </source>
</reference>
<feature type="compositionally biased region" description="Basic residues" evidence="1">
    <location>
        <begin position="17"/>
        <end position="26"/>
    </location>
</feature>
<feature type="compositionally biased region" description="Basic and acidic residues" evidence="1">
    <location>
        <begin position="160"/>
        <end position="169"/>
    </location>
</feature>
<feature type="compositionally biased region" description="Acidic residues" evidence="1">
    <location>
        <begin position="71"/>
        <end position="82"/>
    </location>
</feature>
<evidence type="ECO:0000313" key="4">
    <source>
        <dbReference type="Proteomes" id="UP000738359"/>
    </source>
</evidence>
<feature type="region of interest" description="Disordered" evidence="1">
    <location>
        <begin position="1"/>
        <end position="49"/>
    </location>
</feature>
<feature type="compositionally biased region" description="Low complexity" evidence="1">
    <location>
        <begin position="32"/>
        <end position="47"/>
    </location>
</feature>
<accession>A0A9P6LY80</accession>
<organism evidence="3 4">
    <name type="scientific">Mortierella alpina</name>
    <name type="common">Oleaginous fungus</name>
    <name type="synonym">Mortierella renispora</name>
    <dbReference type="NCBI Taxonomy" id="64518"/>
    <lineage>
        <taxon>Eukaryota</taxon>
        <taxon>Fungi</taxon>
        <taxon>Fungi incertae sedis</taxon>
        <taxon>Mucoromycota</taxon>
        <taxon>Mortierellomycotina</taxon>
        <taxon>Mortierellomycetes</taxon>
        <taxon>Mortierellales</taxon>
        <taxon>Mortierellaceae</taxon>
        <taxon>Mortierella</taxon>
    </lineage>
</organism>
<feature type="compositionally biased region" description="Basic and acidic residues" evidence="1">
    <location>
        <begin position="972"/>
        <end position="988"/>
    </location>
</feature>
<feature type="region of interest" description="Disordered" evidence="1">
    <location>
        <begin position="934"/>
        <end position="1032"/>
    </location>
</feature>
<feature type="region of interest" description="Disordered" evidence="1">
    <location>
        <begin position="123"/>
        <end position="246"/>
    </location>
</feature>
<dbReference type="AlphaFoldDB" id="A0A9P6LY80"/>
<feature type="compositionally biased region" description="Polar residues" evidence="1">
    <location>
        <begin position="614"/>
        <end position="627"/>
    </location>
</feature>
<feature type="region of interest" description="Disordered" evidence="1">
    <location>
        <begin position="845"/>
        <end position="878"/>
    </location>
</feature>
<evidence type="ECO:0000313" key="3">
    <source>
        <dbReference type="EMBL" id="KAF9950605.1"/>
    </source>
</evidence>
<sequence>MAKTAAIPPTLGGQGTMRKKSKKMRLLRNPFSDTGSLGASSTSSPSSFRNPFCDSFALIHTYGDVRSSETNGDEDGDEEEDEARIMHARRQALVALDPTNKDSWKAEFKSLKEYSLKKMNLEQQRRQDLESQQKLQQSRKRVIMESSHEPLEVLDEPQSDQDHEEKEDQVVPEAIPSVSLRRPQESSDPYDTHNRHSRQSLFSTPKAPKRPDADVPEISISLATPPSSSSSSSTPNDPHEPSCSVVADPSLLSTTYTPSPLSLSALDPLDASWQQNLSPEKAKAKERRTTVVYKSLLKRVSPSTPAIVRPVLLGASSTVEDSGVNPLGAPFEGEGTIAARPLAPSSWSLNRNTFGAFSKLDPRHPLRDEQDPQLQSQPTTKAKSKRKSRLFRKQRSSRHALDPCDSSDDMLIQVTDDDDGTDSETPFSGGRESFLKGRMGVRRTSIGARTETDQGGIVSRSLEKGSGGVVEDWIVHPRTAAIRGTFHRVHEAVPVPGKDSRPSSLGPEFLTISLASPPRHTPKHQTFGDGGTSLTRAQSTDSPLTPLRKGASAFLSGFGNVSLPVQGSSSQAAMDKDMAESTQIRRMMNGQALPLADRSSPRSRQSEIPHPRSSMMTFGSRMSTNSPPRITMSSSFASFRDLISSATGLVRSSSSVSETATTTATTMFAPFSPATNLSRAQSTAYGGGGGAVRHSVSGVHSSGTGGISFSPGSRRKTALVMMAPTIFVAQKASSTSKDEKKNKNDSDASSMHTISSSLNSSASSSLTTLASGLDQPHDDKDRTEKEQPAAGPDTQGRYPVSDSSEPMGHAAPITGLTPPRHTVDEQRLPTTTMKPRHHSLLKVPEPAKAGSSSHHHHHHPRQQQQHSPPTSVAASAMAAAQRAWLSSLGLTRGERELIRSTSTRSIILTSSIDSLAGPLTGDDYIGQFERERAKARGMSMTTTGAGSFATTAETESSSSSSTTLTTTLETPASDHEGHSGSSRGELRKKNGAVVGDETHSRPALPPPVRRSHTSPNTDKSKHSSSSGGGANGFRRSFLQTIRIRPESSGPLDMSDKLMHLPEPSRFEGMCSCRGVINIASMLLILLGLVLLILGYPIASSLNKDRVAAEAATGISATVPANAPGSDVLVAAAAAVSSSSSSGAAGFVPQGPNTVTAEKRSVLLRATEDVPTTMVLMMVDKRNRFARASRSLKVVFPDELDRKGTLA</sequence>
<feature type="region of interest" description="Disordered" evidence="1">
    <location>
        <begin position="358"/>
        <end position="438"/>
    </location>
</feature>
<feature type="compositionally biased region" description="Basic and acidic residues" evidence="1">
    <location>
        <begin position="182"/>
        <end position="194"/>
    </location>
</feature>
<proteinExistence type="predicted"/>
<evidence type="ECO:0000256" key="2">
    <source>
        <dbReference type="SAM" id="Phobius"/>
    </source>
</evidence>